<reference evidence="5" key="1">
    <citation type="submission" date="2017-04" db="EMBL/GenBank/DDBJ databases">
        <authorList>
            <person name="Song Y."/>
            <person name="Cho B.-K."/>
        </authorList>
    </citation>
    <scope>NUCLEOTIDE SEQUENCE [LARGE SCALE GENOMIC DNA]</scope>
    <source>
        <strain evidence="5">SL1</strain>
    </source>
</reference>
<organism evidence="4 5">
    <name type="scientific">Clostridium drakei</name>
    <dbReference type="NCBI Taxonomy" id="332101"/>
    <lineage>
        <taxon>Bacteria</taxon>
        <taxon>Bacillati</taxon>
        <taxon>Bacillota</taxon>
        <taxon>Clostridia</taxon>
        <taxon>Eubacteriales</taxon>
        <taxon>Clostridiaceae</taxon>
        <taxon>Clostridium</taxon>
    </lineage>
</organism>
<feature type="domain" description="Putative zinc-finger" evidence="2">
    <location>
        <begin position="9"/>
        <end position="35"/>
    </location>
</feature>
<evidence type="ECO:0000313" key="5">
    <source>
        <dbReference type="Proteomes" id="UP000244910"/>
    </source>
</evidence>
<proteinExistence type="predicted"/>
<dbReference type="InterPro" id="IPR027383">
    <property type="entry name" value="Znf_put"/>
</dbReference>
<gene>
    <name evidence="4" type="ORF">B9W14_07370</name>
</gene>
<evidence type="ECO:0000313" key="4">
    <source>
        <dbReference type="EMBL" id="AWI04324.1"/>
    </source>
</evidence>
<feature type="coiled-coil region" evidence="1">
    <location>
        <begin position="125"/>
        <end position="152"/>
    </location>
</feature>
<dbReference type="OrthoDB" id="2079550at2"/>
<name>A0A2U8DQ19_9CLOT</name>
<evidence type="ECO:0000259" key="3">
    <source>
        <dbReference type="Pfam" id="PF14285"/>
    </source>
</evidence>
<protein>
    <submittedName>
        <fullName evidence="4">Anti-sigma factor</fullName>
    </submittedName>
</protein>
<dbReference type="AlphaFoldDB" id="A0A2U8DQ19"/>
<evidence type="ECO:0000256" key="1">
    <source>
        <dbReference type="SAM" id="Coils"/>
    </source>
</evidence>
<feature type="domain" description="DUF4367" evidence="3">
    <location>
        <begin position="304"/>
        <end position="367"/>
    </location>
</feature>
<dbReference type="Pfam" id="PF14285">
    <property type="entry name" value="DUF4367"/>
    <property type="match status" value="1"/>
</dbReference>
<evidence type="ECO:0000259" key="2">
    <source>
        <dbReference type="Pfam" id="PF13490"/>
    </source>
</evidence>
<dbReference type="RefSeq" id="WP_032078165.1">
    <property type="nucleotide sequence ID" value="NZ_CP020953.1"/>
</dbReference>
<sequence length="368" mass="41697">MRCLSEGIIQAYIDEELNDIEMKEVEMHLFQCKKCKEVYKELKSINNFAMDKLKDYKKDFNITSIKPVNMDIDRKNKKGEFKIMKKYKKITAAACVALAITTCVSVQPIRASVINAVSIFRATDIKSVNISLEDVKKLKSELEKNKSDINIDKIGKVKYQGGEQKDVTIDEAQKTLPFTILYPKNMPSKNIKNISINKPSKCDFTLNIENINELLKSLGGKKLFPKNLDGKTFSLNTGGTLNIFYEDYTNGNHIAVSESKIPELIAPDNASVDEIFNAISDLSILPYDMQKQLKSMKDWKSTLFVPNVENKSEEMTINGMKAIGCFDNNKNSNESRHSYILMLKDDILISIDGNADKNELIEIAKSMR</sequence>
<accession>A0A2U8DQ19</accession>
<dbReference type="KEGG" id="cdrk:B9W14_07370"/>
<dbReference type="InterPro" id="IPR025377">
    <property type="entry name" value="DUF4367"/>
</dbReference>
<dbReference type="Pfam" id="PF13490">
    <property type="entry name" value="zf-HC2"/>
    <property type="match status" value="1"/>
</dbReference>
<dbReference type="EMBL" id="CP020953">
    <property type="protein sequence ID" value="AWI04324.1"/>
    <property type="molecule type" value="Genomic_DNA"/>
</dbReference>
<dbReference type="Proteomes" id="UP000244910">
    <property type="component" value="Chromosome"/>
</dbReference>
<keyword evidence="5" id="KW-1185">Reference proteome</keyword>
<keyword evidence="1" id="KW-0175">Coiled coil</keyword>